<keyword evidence="2" id="KW-1185">Reference proteome</keyword>
<accession>A0ABR9CFC1</accession>
<evidence type="ECO:0008006" key="3">
    <source>
        <dbReference type="Google" id="ProtNLM"/>
    </source>
</evidence>
<dbReference type="InterPro" id="IPR001343">
    <property type="entry name" value="Hemolysn_Ca-bd"/>
</dbReference>
<organism evidence="1 2">
    <name type="scientific">Roseibium polysiphoniae</name>
    <dbReference type="NCBI Taxonomy" id="2571221"/>
    <lineage>
        <taxon>Bacteria</taxon>
        <taxon>Pseudomonadati</taxon>
        <taxon>Pseudomonadota</taxon>
        <taxon>Alphaproteobacteria</taxon>
        <taxon>Hyphomicrobiales</taxon>
        <taxon>Stappiaceae</taxon>
        <taxon>Roseibium</taxon>
    </lineage>
</organism>
<sequence>MLSIANVGAHFDQYEFADGTTLSRIEFDVHGRAVLYGTDGDDLIVGGVTTAGGDVGRFADENLLFGGAGNDTMIFGRSDFGDAQHAFGQAGDDTYVIGSDNGHVLLTADAEVSGGGFDTIRFSDLSLSDLAVSQRYWDGVQGNVLEFSWAAEGDRPQGLLSIANVGAHFDQYEFADGTSLSSMSVNGDGSVVLVGSSEADLISGTNSHDIISGGSGNDVFLFNAAATGHDTISDFVAGAGSEDVVQLAASEFGDFASVLAAASDNGADTVIALDAANSLTLEGVLLADLHQDDFQFV</sequence>
<evidence type="ECO:0000313" key="1">
    <source>
        <dbReference type="EMBL" id="MBD8877760.1"/>
    </source>
</evidence>
<dbReference type="Pfam" id="PF00353">
    <property type="entry name" value="HemolysinCabind"/>
    <property type="match status" value="3"/>
</dbReference>
<dbReference type="SUPFAM" id="SSF51120">
    <property type="entry name" value="beta-Roll"/>
    <property type="match status" value="2"/>
</dbReference>
<reference evidence="1 2" key="1">
    <citation type="submission" date="2020-09" db="EMBL/GenBank/DDBJ databases">
        <title>The genome sequence of type strain Labrenzia polysiphoniae KACC 19711.</title>
        <authorList>
            <person name="Liu Y."/>
        </authorList>
    </citation>
    <scope>NUCLEOTIDE SEQUENCE [LARGE SCALE GENOMIC DNA]</scope>
    <source>
        <strain evidence="1 2">KACC 19711</strain>
    </source>
</reference>
<gene>
    <name evidence="1" type="ORF">IG617_15785</name>
</gene>
<protein>
    <recommendedName>
        <fullName evidence="3">Hemolysin type calcium-binding protein</fullName>
    </recommendedName>
</protein>
<comment type="caution">
    <text evidence="1">The sequence shown here is derived from an EMBL/GenBank/DDBJ whole genome shotgun (WGS) entry which is preliminary data.</text>
</comment>
<dbReference type="InterPro" id="IPR011049">
    <property type="entry name" value="Serralysin-like_metalloprot_C"/>
</dbReference>
<dbReference type="RefSeq" id="WP_192110236.1">
    <property type="nucleotide sequence ID" value="NZ_JACYXJ010000006.1"/>
</dbReference>
<proteinExistence type="predicted"/>
<name>A0ABR9CFC1_9HYPH</name>
<dbReference type="Gene3D" id="2.150.10.10">
    <property type="entry name" value="Serralysin-like metalloprotease, C-terminal"/>
    <property type="match status" value="2"/>
</dbReference>
<evidence type="ECO:0000313" key="2">
    <source>
        <dbReference type="Proteomes" id="UP000615687"/>
    </source>
</evidence>
<dbReference type="Proteomes" id="UP000615687">
    <property type="component" value="Unassembled WGS sequence"/>
</dbReference>
<dbReference type="PRINTS" id="PR00313">
    <property type="entry name" value="CABNDNGRPT"/>
</dbReference>
<dbReference type="EMBL" id="JACYXJ010000006">
    <property type="protein sequence ID" value="MBD8877760.1"/>
    <property type="molecule type" value="Genomic_DNA"/>
</dbReference>